<dbReference type="SMART" id="SM00612">
    <property type="entry name" value="Kelch"/>
    <property type="match status" value="3"/>
</dbReference>
<proteinExistence type="predicted"/>
<dbReference type="WBParaSite" id="PTRK_0001547900.1">
    <property type="protein sequence ID" value="PTRK_0001547900.1"/>
    <property type="gene ID" value="PTRK_0001547900"/>
</dbReference>
<organism evidence="3 4">
    <name type="scientific">Parastrongyloides trichosuri</name>
    <name type="common">Possum-specific nematode worm</name>
    <dbReference type="NCBI Taxonomy" id="131310"/>
    <lineage>
        <taxon>Eukaryota</taxon>
        <taxon>Metazoa</taxon>
        <taxon>Ecdysozoa</taxon>
        <taxon>Nematoda</taxon>
        <taxon>Chromadorea</taxon>
        <taxon>Rhabditida</taxon>
        <taxon>Tylenchina</taxon>
        <taxon>Panagrolaimomorpha</taxon>
        <taxon>Strongyloidoidea</taxon>
        <taxon>Strongyloididae</taxon>
        <taxon>Parastrongyloides</taxon>
    </lineage>
</organism>
<sequence length="575" mass="66092">MRHHLESPSVEGGIQKLKDNIIFEGVISTPLNKGENNLVNDLVFYFTNDCRYLPCIAAAFVSRSRFFAKQLSEYGKKSYSMNMPEVSFDSMMTMKKFLYSDAESYVMTTKRLMYHMECLGIFDCDLSKNLCIDYIGRNLKPRDYFKAYEISLVSDPVFKEILEEKIVEDFYEVIDYNPLKGLSHHAIYALLRSSIKNVLSHMCLFKVIMQWADDLKGMITGEELNKLFCCLDISEFGFGLSKEGILRVGDDLLNDDILNDKYKELKIPEFKNTLKNKKYFNLKDSLAFVSGGYIHSADKAFIFNGLYKKVEHFFTMPYCRSRHTSSLIDNKIFIIGGHDENMMPKSTAFCYDIATQYFSEEFDLLQGARSYHSSVRINDNIYIIGGYGSNVVNTIEIYNAIKPEVVRIQKVNFDDACHDSFYINNGIYITPGKKSPSMRLYDDREGKLTQLCRIEPHIYLSGYCSEPNSSEIYGFGGRLSDCRTATSYVYDVRANKFRNICDLEIAIPDAKTYLYDNNIFIFGGYAIPLPREGPELFTKYNPTSSVQIYNLRKDVYEVSPVKLVSYTNGYGLTSF</sequence>
<evidence type="ECO:0000313" key="3">
    <source>
        <dbReference type="Proteomes" id="UP000038045"/>
    </source>
</evidence>
<evidence type="ECO:0000256" key="1">
    <source>
        <dbReference type="ARBA" id="ARBA00022441"/>
    </source>
</evidence>
<dbReference type="SUPFAM" id="SSF50965">
    <property type="entry name" value="Galactose oxidase, central domain"/>
    <property type="match status" value="1"/>
</dbReference>
<keyword evidence="1" id="KW-0880">Kelch repeat</keyword>
<dbReference type="STRING" id="131310.A0A0N5A1I0"/>
<dbReference type="InterPro" id="IPR011043">
    <property type="entry name" value="Gal_Oxase/kelch_b-propeller"/>
</dbReference>
<dbReference type="AlphaFoldDB" id="A0A0N5A1I0"/>
<keyword evidence="2" id="KW-0677">Repeat</keyword>
<evidence type="ECO:0000313" key="4">
    <source>
        <dbReference type="WBParaSite" id="PTRK_0001547900.1"/>
    </source>
</evidence>
<dbReference type="PANTHER" id="PTHR24412:SF489">
    <property type="entry name" value="RING FINGER DOMAIN AND KELCH REPEAT-CONTAINING PROTEIN DDB_G0271372"/>
    <property type="match status" value="1"/>
</dbReference>
<dbReference type="InterPro" id="IPR015915">
    <property type="entry name" value="Kelch-typ_b-propeller"/>
</dbReference>
<dbReference type="InterPro" id="IPR006652">
    <property type="entry name" value="Kelch_1"/>
</dbReference>
<dbReference type="Proteomes" id="UP000038045">
    <property type="component" value="Unplaced"/>
</dbReference>
<protein>
    <submittedName>
        <fullName evidence="4">BTB domain-containing protein</fullName>
    </submittedName>
</protein>
<dbReference type="Gene3D" id="2.120.10.80">
    <property type="entry name" value="Kelch-type beta propeller"/>
    <property type="match status" value="1"/>
</dbReference>
<name>A0A0N5A1I0_PARTI</name>
<reference evidence="4" key="1">
    <citation type="submission" date="2017-02" db="UniProtKB">
        <authorList>
            <consortium name="WormBaseParasite"/>
        </authorList>
    </citation>
    <scope>IDENTIFICATION</scope>
</reference>
<accession>A0A0N5A1I0</accession>
<keyword evidence="3" id="KW-1185">Reference proteome</keyword>
<dbReference type="PANTHER" id="PTHR24412">
    <property type="entry name" value="KELCH PROTEIN"/>
    <property type="match status" value="1"/>
</dbReference>
<evidence type="ECO:0000256" key="2">
    <source>
        <dbReference type="ARBA" id="ARBA00022737"/>
    </source>
</evidence>
<dbReference type="Pfam" id="PF01344">
    <property type="entry name" value="Kelch_1"/>
    <property type="match status" value="2"/>
</dbReference>